<dbReference type="Gene3D" id="1.10.10.10">
    <property type="entry name" value="Winged helix-like DNA-binding domain superfamily/Winged helix DNA-binding domain"/>
    <property type="match status" value="1"/>
</dbReference>
<dbReference type="SUPFAM" id="SSF53697">
    <property type="entry name" value="SIS domain"/>
    <property type="match status" value="1"/>
</dbReference>
<dbReference type="PANTHER" id="PTHR30514:SF1">
    <property type="entry name" value="HTH-TYPE TRANSCRIPTIONAL REGULATOR HEXR-RELATED"/>
    <property type="match status" value="1"/>
</dbReference>
<keyword evidence="1" id="KW-0805">Transcription regulation</keyword>
<dbReference type="Gene3D" id="3.40.50.10490">
    <property type="entry name" value="Glucose-6-phosphate isomerase like protein, domain 1"/>
    <property type="match status" value="1"/>
</dbReference>
<dbReference type="InterPro" id="IPR009057">
    <property type="entry name" value="Homeodomain-like_sf"/>
</dbReference>
<dbReference type="EMBL" id="BMOE01000006">
    <property type="protein sequence ID" value="GGJ77130.1"/>
    <property type="molecule type" value="Genomic_DNA"/>
</dbReference>
<dbReference type="InterPro" id="IPR036388">
    <property type="entry name" value="WH-like_DNA-bd_sf"/>
</dbReference>
<keyword evidence="7" id="KW-1185">Reference proteome</keyword>
<dbReference type="GO" id="GO:0003700">
    <property type="term" value="F:DNA-binding transcription factor activity"/>
    <property type="evidence" value="ECO:0007669"/>
    <property type="project" value="InterPro"/>
</dbReference>
<dbReference type="InterPro" id="IPR001347">
    <property type="entry name" value="SIS_dom"/>
</dbReference>
<evidence type="ECO:0000256" key="3">
    <source>
        <dbReference type="ARBA" id="ARBA00023163"/>
    </source>
</evidence>
<dbReference type="InterPro" id="IPR046348">
    <property type="entry name" value="SIS_dom_sf"/>
</dbReference>
<evidence type="ECO:0000256" key="1">
    <source>
        <dbReference type="ARBA" id="ARBA00023015"/>
    </source>
</evidence>
<evidence type="ECO:0000259" key="4">
    <source>
        <dbReference type="PROSITE" id="PS51071"/>
    </source>
</evidence>
<dbReference type="GO" id="GO:1901135">
    <property type="term" value="P:carbohydrate derivative metabolic process"/>
    <property type="evidence" value="ECO:0007669"/>
    <property type="project" value="InterPro"/>
</dbReference>
<dbReference type="PANTHER" id="PTHR30514">
    <property type="entry name" value="GLUCOKINASE"/>
    <property type="match status" value="1"/>
</dbReference>
<gene>
    <name evidence="6" type="ORF">GCM10008939_21550</name>
</gene>
<dbReference type="GO" id="GO:0003677">
    <property type="term" value="F:DNA binding"/>
    <property type="evidence" value="ECO:0007669"/>
    <property type="project" value="UniProtKB-KW"/>
</dbReference>
<dbReference type="PROSITE" id="PS51464">
    <property type="entry name" value="SIS"/>
    <property type="match status" value="1"/>
</dbReference>
<dbReference type="RefSeq" id="WP_188963278.1">
    <property type="nucleotide sequence ID" value="NZ_BMOE01000006.1"/>
</dbReference>
<dbReference type="Pfam" id="PF01418">
    <property type="entry name" value="HTH_6"/>
    <property type="match status" value="1"/>
</dbReference>
<reference evidence="6" key="2">
    <citation type="submission" date="2020-09" db="EMBL/GenBank/DDBJ databases">
        <authorList>
            <person name="Sun Q."/>
            <person name="Ohkuma M."/>
        </authorList>
    </citation>
    <scope>NUCLEOTIDE SEQUENCE</scope>
    <source>
        <strain evidence="6">JCM 14371</strain>
    </source>
</reference>
<dbReference type="PROSITE" id="PS51071">
    <property type="entry name" value="HTH_RPIR"/>
    <property type="match status" value="1"/>
</dbReference>
<dbReference type="AlphaFoldDB" id="A0A917PGK2"/>
<comment type="caution">
    <text evidence="6">The sequence shown here is derived from an EMBL/GenBank/DDBJ whole genome shotgun (WGS) entry which is preliminary data.</text>
</comment>
<dbReference type="Proteomes" id="UP000635726">
    <property type="component" value="Unassembled WGS sequence"/>
</dbReference>
<feature type="domain" description="SIS" evidence="5">
    <location>
        <begin position="125"/>
        <end position="265"/>
    </location>
</feature>
<dbReference type="Pfam" id="PF01380">
    <property type="entry name" value="SIS"/>
    <property type="match status" value="1"/>
</dbReference>
<evidence type="ECO:0000313" key="6">
    <source>
        <dbReference type="EMBL" id="GGJ77130.1"/>
    </source>
</evidence>
<dbReference type="SUPFAM" id="SSF46689">
    <property type="entry name" value="Homeodomain-like"/>
    <property type="match status" value="1"/>
</dbReference>
<evidence type="ECO:0000259" key="5">
    <source>
        <dbReference type="PROSITE" id="PS51464"/>
    </source>
</evidence>
<organism evidence="6 7">
    <name type="scientific">Deinococcus aquiradiocola</name>
    <dbReference type="NCBI Taxonomy" id="393059"/>
    <lineage>
        <taxon>Bacteria</taxon>
        <taxon>Thermotogati</taxon>
        <taxon>Deinococcota</taxon>
        <taxon>Deinococci</taxon>
        <taxon>Deinococcales</taxon>
        <taxon>Deinococcaceae</taxon>
        <taxon>Deinococcus</taxon>
    </lineage>
</organism>
<keyword evidence="3" id="KW-0804">Transcription</keyword>
<feature type="domain" description="HTH rpiR-type" evidence="4">
    <location>
        <begin position="9"/>
        <end position="85"/>
    </location>
</feature>
<dbReference type="InterPro" id="IPR047640">
    <property type="entry name" value="RpiR-like"/>
</dbReference>
<keyword evidence="2" id="KW-0238">DNA-binding</keyword>
<dbReference type="InterPro" id="IPR035472">
    <property type="entry name" value="RpiR-like_SIS"/>
</dbReference>
<evidence type="ECO:0000313" key="7">
    <source>
        <dbReference type="Proteomes" id="UP000635726"/>
    </source>
</evidence>
<evidence type="ECO:0000256" key="2">
    <source>
        <dbReference type="ARBA" id="ARBA00023125"/>
    </source>
</evidence>
<dbReference type="CDD" id="cd05013">
    <property type="entry name" value="SIS_RpiR"/>
    <property type="match status" value="1"/>
</dbReference>
<reference evidence="6" key="1">
    <citation type="journal article" date="2014" name="Int. J. Syst. Evol. Microbiol.">
        <title>Complete genome sequence of Corynebacterium casei LMG S-19264T (=DSM 44701T), isolated from a smear-ripened cheese.</title>
        <authorList>
            <consortium name="US DOE Joint Genome Institute (JGI-PGF)"/>
            <person name="Walter F."/>
            <person name="Albersmeier A."/>
            <person name="Kalinowski J."/>
            <person name="Ruckert C."/>
        </authorList>
    </citation>
    <scope>NUCLEOTIDE SEQUENCE</scope>
    <source>
        <strain evidence="6">JCM 14371</strain>
    </source>
</reference>
<proteinExistence type="predicted"/>
<dbReference type="InterPro" id="IPR000281">
    <property type="entry name" value="HTH_RpiR"/>
</dbReference>
<dbReference type="GO" id="GO:0097367">
    <property type="term" value="F:carbohydrate derivative binding"/>
    <property type="evidence" value="ECO:0007669"/>
    <property type="project" value="InterPro"/>
</dbReference>
<name>A0A917PGK2_9DEIO</name>
<sequence>MGAVLNPAQGGALVRLRAQDRLPPALARIGARILEHPQGVLLQSVTELSLAAHAGEASVIRLCRELGFKGFQDFKLALAADLAVTPQEDGDPVSAHGILARSAQLAHGAVTDTLKVLDPQALERAAEALSGASQVLVTGQGASGVTAQDYAYKLLRLGLNVTTTADPHLAAMLAATLPADGAVIGITRSGSTIDTVHVLRIACERHLHTIAVTQRPLSPVTALAGVVLHSARPEGPLAGGSVASKISEMLVLEALFTLIATRRPGAEDAVSSTAAAVVEKSF</sequence>
<protein>
    <submittedName>
        <fullName evidence="6">RpiR family transcriptional regulator</fullName>
    </submittedName>
</protein>
<accession>A0A917PGK2</accession>